<name>A0A9P5TQJ8_GYMJU</name>
<feature type="compositionally biased region" description="Polar residues" evidence="2">
    <location>
        <begin position="153"/>
        <end position="162"/>
    </location>
</feature>
<protein>
    <recommendedName>
        <fullName evidence="3">BRCT domain-containing protein</fullName>
    </recommendedName>
</protein>
<gene>
    <name evidence="4" type="ORF">CPB84DRAFT_1746116</name>
</gene>
<keyword evidence="1" id="KW-0677">Repeat</keyword>
<dbReference type="GO" id="GO:0006270">
    <property type="term" value="P:DNA replication initiation"/>
    <property type="evidence" value="ECO:0007669"/>
    <property type="project" value="TreeGrafter"/>
</dbReference>
<feature type="compositionally biased region" description="Low complexity" evidence="2">
    <location>
        <begin position="587"/>
        <end position="599"/>
    </location>
</feature>
<dbReference type="OrthoDB" id="251770at2759"/>
<dbReference type="PANTHER" id="PTHR13561:SF20">
    <property type="entry name" value="DNA TOPOISOMERASE 2-BINDING PROTEIN 1"/>
    <property type="match status" value="1"/>
</dbReference>
<feature type="region of interest" description="Disordered" evidence="2">
    <location>
        <begin position="518"/>
        <end position="611"/>
    </location>
</feature>
<dbReference type="AlphaFoldDB" id="A0A9P5TQJ8"/>
<reference evidence="4" key="1">
    <citation type="submission" date="2020-11" db="EMBL/GenBank/DDBJ databases">
        <authorList>
            <consortium name="DOE Joint Genome Institute"/>
            <person name="Ahrendt S."/>
            <person name="Riley R."/>
            <person name="Andreopoulos W."/>
            <person name="LaButti K."/>
            <person name="Pangilinan J."/>
            <person name="Ruiz-duenas F.J."/>
            <person name="Barrasa J.M."/>
            <person name="Sanchez-Garcia M."/>
            <person name="Camarero S."/>
            <person name="Miyauchi S."/>
            <person name="Serrano A."/>
            <person name="Linde D."/>
            <person name="Babiker R."/>
            <person name="Drula E."/>
            <person name="Ayuso-Fernandez I."/>
            <person name="Pacheco R."/>
            <person name="Padilla G."/>
            <person name="Ferreira P."/>
            <person name="Barriuso J."/>
            <person name="Kellner H."/>
            <person name="Castanera R."/>
            <person name="Alfaro M."/>
            <person name="Ramirez L."/>
            <person name="Pisabarro A.G."/>
            <person name="Kuo A."/>
            <person name="Tritt A."/>
            <person name="Lipzen A."/>
            <person name="He G."/>
            <person name="Yan M."/>
            <person name="Ng V."/>
            <person name="Cullen D."/>
            <person name="Martin F."/>
            <person name="Rosso M.-N."/>
            <person name="Henrissat B."/>
            <person name="Hibbett D."/>
            <person name="Martinez A.T."/>
            <person name="Grigoriev I.V."/>
        </authorList>
    </citation>
    <scope>NUCLEOTIDE SEQUENCE</scope>
    <source>
        <strain evidence="4">AH 44721</strain>
    </source>
</reference>
<dbReference type="Proteomes" id="UP000724874">
    <property type="component" value="Unassembled WGS sequence"/>
</dbReference>
<evidence type="ECO:0000259" key="3">
    <source>
        <dbReference type="PROSITE" id="PS50172"/>
    </source>
</evidence>
<sequence>MCYGIQDKCALERKIPIMKPSWINESYQIWLRGDDVNVPKVQCTRTSATHILWSFVCLSGITDLERRSRISQVVKEHDGEYLRNLERPVRVTHLLCSGDEETDKMRYAEKFNTRGEATIHLVWRNGFGILSISEVDSTKPRIKFGGHVLKGNSSWPPSSDLPSQCDEIPSSSAAPQNPPKLLQKDTDDGDDEQAFVNVLPAVTLQLWGNLLQRRGYEIADGEVILSPSKGKAAGKGKDGLGEISLNPWKDANSSRHLPFRRTSTPMQSLQLIAKQDLPSSHRMLLIWFLPKQIFAGMKMRAFGEAKSPTVRQAVDQHGGSMSLTQMKTSTTLLGSKLFREERRDLRAKYRTECWLEQCIFQDRICDPEEHITFRPLSIQVPIPGTENSISPYLDFDHAQTLGLKRLFRALGAKFDKAREWGVPVISVAAPVALGAAQDAMDVDAAGDVNVAKRDLKGKGKAVDKGKQRAVEDAMDVEVSNMMNDITKEPQESMSFGAPNGLLGGESTFIHPSSLVTPGASVRSLPVQGPRQPSESFIKENEQNNNSLRHRQSTVLIEPDAEDTGSGVSKQQQHSYHQHDRDRRDRVPSSMSPSPMKMPMQRTNSRGSLSPVKINHEAAKALQEKLRHC</sequence>
<dbReference type="PROSITE" id="PS50172">
    <property type="entry name" value="BRCT"/>
    <property type="match status" value="2"/>
</dbReference>
<accession>A0A9P5TQJ8</accession>
<dbReference type="GO" id="GO:0033314">
    <property type="term" value="P:mitotic DNA replication checkpoint signaling"/>
    <property type="evidence" value="ECO:0007669"/>
    <property type="project" value="TreeGrafter"/>
</dbReference>
<feature type="domain" description="BRCT" evidence="3">
    <location>
        <begin position="56"/>
        <end position="123"/>
    </location>
</feature>
<dbReference type="InterPro" id="IPR001357">
    <property type="entry name" value="BRCT_dom"/>
</dbReference>
<feature type="region of interest" description="Disordered" evidence="2">
    <location>
        <begin position="153"/>
        <end position="188"/>
    </location>
</feature>
<evidence type="ECO:0000256" key="2">
    <source>
        <dbReference type="SAM" id="MobiDB-lite"/>
    </source>
</evidence>
<dbReference type="EMBL" id="JADNYJ010000029">
    <property type="protein sequence ID" value="KAF8903729.1"/>
    <property type="molecule type" value="Genomic_DNA"/>
</dbReference>
<dbReference type="Gene3D" id="3.40.50.10190">
    <property type="entry name" value="BRCT domain"/>
    <property type="match status" value="2"/>
</dbReference>
<feature type="domain" description="BRCT" evidence="3">
    <location>
        <begin position="289"/>
        <end position="372"/>
    </location>
</feature>
<dbReference type="PANTHER" id="PTHR13561">
    <property type="entry name" value="DNA REPLICATION REGULATOR DPB11-RELATED"/>
    <property type="match status" value="1"/>
</dbReference>
<keyword evidence="5" id="KW-1185">Reference proteome</keyword>
<evidence type="ECO:0000256" key="1">
    <source>
        <dbReference type="ARBA" id="ARBA00022737"/>
    </source>
</evidence>
<evidence type="ECO:0000313" key="4">
    <source>
        <dbReference type="EMBL" id="KAF8903729.1"/>
    </source>
</evidence>
<dbReference type="GO" id="GO:0007095">
    <property type="term" value="P:mitotic G2 DNA damage checkpoint signaling"/>
    <property type="evidence" value="ECO:0007669"/>
    <property type="project" value="TreeGrafter"/>
</dbReference>
<feature type="compositionally biased region" description="Polar residues" evidence="2">
    <location>
        <begin position="565"/>
        <end position="574"/>
    </location>
</feature>
<evidence type="ECO:0000313" key="5">
    <source>
        <dbReference type="Proteomes" id="UP000724874"/>
    </source>
</evidence>
<dbReference type="SUPFAM" id="SSF52113">
    <property type="entry name" value="BRCT domain"/>
    <property type="match status" value="1"/>
</dbReference>
<comment type="caution">
    <text evidence="4">The sequence shown here is derived from an EMBL/GenBank/DDBJ whole genome shotgun (WGS) entry which is preliminary data.</text>
</comment>
<dbReference type="InterPro" id="IPR036420">
    <property type="entry name" value="BRCT_dom_sf"/>
</dbReference>
<feature type="compositionally biased region" description="Basic and acidic residues" evidence="2">
    <location>
        <begin position="576"/>
        <end position="586"/>
    </location>
</feature>
<proteinExistence type="predicted"/>
<organism evidence="4 5">
    <name type="scientific">Gymnopilus junonius</name>
    <name type="common">Spectacular rustgill mushroom</name>
    <name type="synonym">Gymnopilus spectabilis subsp. junonius</name>
    <dbReference type="NCBI Taxonomy" id="109634"/>
    <lineage>
        <taxon>Eukaryota</taxon>
        <taxon>Fungi</taxon>
        <taxon>Dikarya</taxon>
        <taxon>Basidiomycota</taxon>
        <taxon>Agaricomycotina</taxon>
        <taxon>Agaricomycetes</taxon>
        <taxon>Agaricomycetidae</taxon>
        <taxon>Agaricales</taxon>
        <taxon>Agaricineae</taxon>
        <taxon>Hymenogastraceae</taxon>
        <taxon>Gymnopilus</taxon>
    </lineage>
</organism>